<dbReference type="AlphaFoldDB" id="A0A6A5WGA4"/>
<gene>
    <name evidence="1" type="ORF">P154DRAFT_208899</name>
</gene>
<name>A0A6A5WGA4_9PLEO</name>
<evidence type="ECO:0000313" key="1">
    <source>
        <dbReference type="EMBL" id="KAF2000088.1"/>
    </source>
</evidence>
<organism evidence="1 2">
    <name type="scientific">Amniculicola lignicola CBS 123094</name>
    <dbReference type="NCBI Taxonomy" id="1392246"/>
    <lineage>
        <taxon>Eukaryota</taxon>
        <taxon>Fungi</taxon>
        <taxon>Dikarya</taxon>
        <taxon>Ascomycota</taxon>
        <taxon>Pezizomycotina</taxon>
        <taxon>Dothideomycetes</taxon>
        <taxon>Pleosporomycetidae</taxon>
        <taxon>Pleosporales</taxon>
        <taxon>Amniculicolaceae</taxon>
        <taxon>Amniculicola</taxon>
    </lineage>
</organism>
<dbReference type="EMBL" id="ML977591">
    <property type="protein sequence ID" value="KAF2000088.1"/>
    <property type="molecule type" value="Genomic_DNA"/>
</dbReference>
<keyword evidence="2" id="KW-1185">Reference proteome</keyword>
<reference evidence="1" key="1">
    <citation type="journal article" date="2020" name="Stud. Mycol.">
        <title>101 Dothideomycetes genomes: a test case for predicting lifestyles and emergence of pathogens.</title>
        <authorList>
            <person name="Haridas S."/>
            <person name="Albert R."/>
            <person name="Binder M."/>
            <person name="Bloem J."/>
            <person name="Labutti K."/>
            <person name="Salamov A."/>
            <person name="Andreopoulos B."/>
            <person name="Baker S."/>
            <person name="Barry K."/>
            <person name="Bills G."/>
            <person name="Bluhm B."/>
            <person name="Cannon C."/>
            <person name="Castanera R."/>
            <person name="Culley D."/>
            <person name="Daum C."/>
            <person name="Ezra D."/>
            <person name="Gonzalez J."/>
            <person name="Henrissat B."/>
            <person name="Kuo A."/>
            <person name="Liang C."/>
            <person name="Lipzen A."/>
            <person name="Lutzoni F."/>
            <person name="Magnuson J."/>
            <person name="Mondo S."/>
            <person name="Nolan M."/>
            <person name="Ohm R."/>
            <person name="Pangilinan J."/>
            <person name="Park H.-J."/>
            <person name="Ramirez L."/>
            <person name="Alfaro M."/>
            <person name="Sun H."/>
            <person name="Tritt A."/>
            <person name="Yoshinaga Y."/>
            <person name="Zwiers L.-H."/>
            <person name="Turgeon B."/>
            <person name="Goodwin S."/>
            <person name="Spatafora J."/>
            <person name="Crous P."/>
            <person name="Grigoriev I."/>
        </authorList>
    </citation>
    <scope>NUCLEOTIDE SEQUENCE</scope>
    <source>
        <strain evidence="1">CBS 123094</strain>
    </source>
</reference>
<accession>A0A6A5WGA4</accession>
<proteinExistence type="predicted"/>
<dbReference type="Proteomes" id="UP000799779">
    <property type="component" value="Unassembled WGS sequence"/>
</dbReference>
<sequence length="150" mass="15985">MSQAPAATTWAPGAAAVWSTGSGSVSGGSTGKIPVLACTCHRAVLTPSALSAVGGSCLRRMRALPPAYHECRGDCAYAWKYRIRYLGEHAFLLLSSGRCCVGIHGAKQQRLLRQHRAPAASCTPTTKFKSKPTPISDWLRLHQKSGIHVS</sequence>
<evidence type="ECO:0000313" key="2">
    <source>
        <dbReference type="Proteomes" id="UP000799779"/>
    </source>
</evidence>
<protein>
    <submittedName>
        <fullName evidence="1">Uncharacterized protein</fullName>
    </submittedName>
</protein>